<feature type="domain" description="BIG2" evidence="3">
    <location>
        <begin position="425"/>
        <end position="503"/>
    </location>
</feature>
<feature type="domain" description="BIG2" evidence="3">
    <location>
        <begin position="343"/>
        <end position="421"/>
    </location>
</feature>
<reference evidence="4" key="1">
    <citation type="submission" date="2019-04" db="EMBL/GenBank/DDBJ databases">
        <title>Evolution of Biomass-Degrading Anaerobic Consortia Revealed by Metagenomics.</title>
        <authorList>
            <person name="Peng X."/>
        </authorList>
    </citation>
    <scope>NUCLEOTIDE SEQUENCE</scope>
    <source>
        <strain evidence="4">SIG551</strain>
    </source>
</reference>
<keyword evidence="2" id="KW-1133">Transmembrane helix</keyword>
<keyword evidence="2" id="KW-0812">Transmembrane</keyword>
<dbReference type="Proteomes" id="UP000754750">
    <property type="component" value="Unassembled WGS sequence"/>
</dbReference>
<comment type="caution">
    <text evidence="4">The sequence shown here is derived from an EMBL/GenBank/DDBJ whole genome shotgun (WGS) entry which is preliminary data.</text>
</comment>
<feature type="domain" description="BIG2" evidence="3">
    <location>
        <begin position="589"/>
        <end position="667"/>
    </location>
</feature>
<evidence type="ECO:0000256" key="2">
    <source>
        <dbReference type="SAM" id="Phobius"/>
    </source>
</evidence>
<evidence type="ECO:0000259" key="3">
    <source>
        <dbReference type="SMART" id="SM00635"/>
    </source>
</evidence>
<dbReference type="PANTHER" id="PTHR23019">
    <property type="entry name" value="NUCLEAR PORE MEMBRANE GLYCOPROTEIN GP210-RELATED"/>
    <property type="match status" value="1"/>
</dbReference>
<dbReference type="InterPro" id="IPR008964">
    <property type="entry name" value="Invasin/intimin_cell_adhesion"/>
</dbReference>
<dbReference type="Gene3D" id="2.60.40.1080">
    <property type="match status" value="10"/>
</dbReference>
<dbReference type="PANTHER" id="PTHR23019:SF0">
    <property type="entry name" value="NUCLEAR PORE MEMBRANE GLYCOPROTEIN 210"/>
    <property type="match status" value="1"/>
</dbReference>
<feature type="transmembrane region" description="Helical" evidence="2">
    <location>
        <begin position="9"/>
        <end position="31"/>
    </location>
</feature>
<dbReference type="SUPFAM" id="SSF49373">
    <property type="entry name" value="Invasin/intimin cell-adhesion fragments"/>
    <property type="match status" value="10"/>
</dbReference>
<evidence type="ECO:0000313" key="5">
    <source>
        <dbReference type="Proteomes" id="UP000754750"/>
    </source>
</evidence>
<proteinExistence type="predicted"/>
<feature type="domain" description="BIG2" evidence="3">
    <location>
        <begin position="180"/>
        <end position="257"/>
    </location>
</feature>
<dbReference type="SMART" id="SM00635">
    <property type="entry name" value="BID_2"/>
    <property type="match status" value="10"/>
</dbReference>
<feature type="domain" description="BIG2" evidence="3">
    <location>
        <begin position="261"/>
        <end position="337"/>
    </location>
</feature>
<dbReference type="EMBL" id="SVNY01000006">
    <property type="protein sequence ID" value="MBE6834272.1"/>
    <property type="molecule type" value="Genomic_DNA"/>
</dbReference>
<accession>A0A928Q5W5</accession>
<feature type="compositionally biased region" description="Low complexity" evidence="1">
    <location>
        <begin position="112"/>
        <end position="166"/>
    </location>
</feature>
<dbReference type="AlphaFoldDB" id="A0A928Q5W5"/>
<gene>
    <name evidence="4" type="ORF">E7512_11970</name>
</gene>
<keyword evidence="2" id="KW-0472">Membrane</keyword>
<dbReference type="RefSeq" id="WP_326840783.1">
    <property type="nucleotide sequence ID" value="NZ_SVNY01000006.1"/>
</dbReference>
<feature type="region of interest" description="Disordered" evidence="1">
    <location>
        <begin position="42"/>
        <end position="62"/>
    </location>
</feature>
<feature type="compositionally biased region" description="Low complexity" evidence="1">
    <location>
        <begin position="42"/>
        <end position="53"/>
    </location>
</feature>
<name>A0A928Q5W5_9FIRM</name>
<evidence type="ECO:0000256" key="1">
    <source>
        <dbReference type="SAM" id="MobiDB-lite"/>
    </source>
</evidence>
<feature type="domain" description="BIG2" evidence="3">
    <location>
        <begin position="835"/>
        <end position="913"/>
    </location>
</feature>
<feature type="domain" description="BIG2" evidence="3">
    <location>
        <begin position="671"/>
        <end position="749"/>
    </location>
</feature>
<dbReference type="Pfam" id="PF02368">
    <property type="entry name" value="Big_2"/>
    <property type="match status" value="10"/>
</dbReference>
<feature type="domain" description="BIG2" evidence="3">
    <location>
        <begin position="753"/>
        <end position="831"/>
    </location>
</feature>
<feature type="domain" description="BIG2" evidence="3">
    <location>
        <begin position="917"/>
        <end position="995"/>
    </location>
</feature>
<dbReference type="InterPro" id="IPR045197">
    <property type="entry name" value="NUP210-like"/>
</dbReference>
<evidence type="ECO:0000313" key="4">
    <source>
        <dbReference type="EMBL" id="MBE6834272.1"/>
    </source>
</evidence>
<dbReference type="InterPro" id="IPR003343">
    <property type="entry name" value="Big_2"/>
</dbReference>
<feature type="region of interest" description="Disordered" evidence="1">
    <location>
        <begin position="74"/>
        <end position="178"/>
    </location>
</feature>
<sequence length="1154" mass="119247">MKKSKKTTVILTMILIFMFAIFGGGTILNALGLQLPFLSSSGTASSSSGNTSSKVVTTPGSVFPSDIQIGQIAKESKPDSPELNEVDQQNSRTPSTDRDKSYVVELTGGPSGSVNSQGSTSSVPGQNQSTSSSSAPAPSDPGTSSGSASENPSSSSGGTVIPSTRPKPSPSGGGGSHSVAVQSVALDQSEVTINRKNTLQLTATVTPQNAKNKTVTWTTSNKDVATVDSTGKVIAVGAGTTTITAAAGQKSATCEVTVVVLMDGIALNHTELVIDKGSTEQLTAKITPEDTTEDKTVIWTSTAPETVSVDAAGKVTALNPGKATIRASAVGASASCEITVLSPMTGITLDKSTLTLNRNTTDKLTVSFLPGDTTSKREVTWSSSAPEVADVDHQGNVVAHGIGTAKITASCGEFTASCDVTVIALIEGIYLDQSEMTIDRGTDGQLTASIVPLDTTEDKTVAWSSSDPSVATVDSTGKVTGVKIGTATILATVGSHTTSCDINVVALIHSISLDKNDLTLDRGTTGKLTVSYDPPDTTEDKTVTWSSSNSDVATVDASGNVTAVQIGTTTITAQVGTHATTCSITVVALIHSISLDKSDMSLDRGTAGQLTVSYDPADTTEDKTAVWTSSNPDIATVDSTGKVTALKIGVATITATVGEHTASCSITVVALIHNISLDKEELILDRGTTGHLTLGIDPPDTTEDKTVIWTSSDSTVATVDSTGKVTALKIGAATITATIGEHTASCTVNVVALIQSIALDKAALTLDRGSTGQLTVLYTPADTTESKAVTWSSSDPSVATVDSSGKVTGAKIGTATITAKVGTHTASSRITVVALIKSITLDKTSLTLDRGTTGQLAVTINPSDTTESKAVTWSSSNTAVAIVDSTGKVTAVKIGSAIITAKVGKHTASCTINVVALIKNISLDKTYTNLDKGATDQLTVSFDPVDTTESKTVTWTSSNPAIATVNSSGKVTAGTSQVGETTITAKIGTHIATCVVGVGVKYTVTTDEEFTASGMTMDFYSDGSGRFEVWEYDKKIKHGTGLVNITLSKPITVTNFQNSQITLTIRKYEKRGSNSGNRYVQLYSPYIDRQPSLSVGTKKWDVAGETISTISLRFRGGVKENAKHEYGYVDAQWDSGDLVIFGTPITGTTGYLDL</sequence>
<organism evidence="4 5">
    <name type="scientific">Faecalispora sporosphaeroides</name>
    <dbReference type="NCBI Taxonomy" id="1549"/>
    <lineage>
        <taxon>Bacteria</taxon>
        <taxon>Bacillati</taxon>
        <taxon>Bacillota</taxon>
        <taxon>Clostridia</taxon>
        <taxon>Eubacteriales</taxon>
        <taxon>Oscillospiraceae</taxon>
        <taxon>Faecalispora</taxon>
    </lineage>
</organism>
<protein>
    <recommendedName>
        <fullName evidence="3">BIG2 domain-containing protein</fullName>
    </recommendedName>
</protein>
<feature type="domain" description="BIG2" evidence="3">
    <location>
        <begin position="507"/>
        <end position="585"/>
    </location>
</feature>